<proteinExistence type="predicted"/>
<reference evidence="1" key="1">
    <citation type="submission" date="2023-03" db="EMBL/GenBank/DDBJ databases">
        <title>Massive genome expansion in bonnet fungi (Mycena s.s.) driven by repeated elements and novel gene families across ecological guilds.</title>
        <authorList>
            <consortium name="Lawrence Berkeley National Laboratory"/>
            <person name="Harder C.B."/>
            <person name="Miyauchi S."/>
            <person name="Viragh M."/>
            <person name="Kuo A."/>
            <person name="Thoen E."/>
            <person name="Andreopoulos B."/>
            <person name="Lu D."/>
            <person name="Skrede I."/>
            <person name="Drula E."/>
            <person name="Henrissat B."/>
            <person name="Morin E."/>
            <person name="Kohler A."/>
            <person name="Barry K."/>
            <person name="LaButti K."/>
            <person name="Morin E."/>
            <person name="Salamov A."/>
            <person name="Lipzen A."/>
            <person name="Mereny Z."/>
            <person name="Hegedus B."/>
            <person name="Baldrian P."/>
            <person name="Stursova M."/>
            <person name="Weitz H."/>
            <person name="Taylor A."/>
            <person name="Grigoriev I.V."/>
            <person name="Nagy L.G."/>
            <person name="Martin F."/>
            <person name="Kauserud H."/>
        </authorList>
    </citation>
    <scope>NUCLEOTIDE SEQUENCE</scope>
    <source>
        <strain evidence="1">CBHHK200</strain>
    </source>
</reference>
<organism evidence="1 2">
    <name type="scientific">Mycena alexandri</name>
    <dbReference type="NCBI Taxonomy" id="1745969"/>
    <lineage>
        <taxon>Eukaryota</taxon>
        <taxon>Fungi</taxon>
        <taxon>Dikarya</taxon>
        <taxon>Basidiomycota</taxon>
        <taxon>Agaricomycotina</taxon>
        <taxon>Agaricomycetes</taxon>
        <taxon>Agaricomycetidae</taxon>
        <taxon>Agaricales</taxon>
        <taxon>Marasmiineae</taxon>
        <taxon>Mycenaceae</taxon>
        <taxon>Mycena</taxon>
    </lineage>
</organism>
<keyword evidence="2" id="KW-1185">Reference proteome</keyword>
<protein>
    <submittedName>
        <fullName evidence="1">Uncharacterized protein</fullName>
    </submittedName>
</protein>
<dbReference type="AlphaFoldDB" id="A0AAD6S2K0"/>
<name>A0AAD6S2K0_9AGAR</name>
<evidence type="ECO:0000313" key="1">
    <source>
        <dbReference type="EMBL" id="KAJ7019679.1"/>
    </source>
</evidence>
<comment type="caution">
    <text evidence="1">The sequence shown here is derived from an EMBL/GenBank/DDBJ whole genome shotgun (WGS) entry which is preliminary data.</text>
</comment>
<dbReference type="EMBL" id="JARJCM010000286">
    <property type="protein sequence ID" value="KAJ7019679.1"/>
    <property type="molecule type" value="Genomic_DNA"/>
</dbReference>
<evidence type="ECO:0000313" key="2">
    <source>
        <dbReference type="Proteomes" id="UP001218188"/>
    </source>
</evidence>
<sequence length="85" mass="10011">MAFSLNLFFSIPRKLSVRRMCRVAVLPRLWFFRFVRSPSVPRTPRQCLSLSLRQPRHAYGFFRANCLLPSPYSLRTPRAPRQCPS</sequence>
<dbReference type="Proteomes" id="UP001218188">
    <property type="component" value="Unassembled WGS sequence"/>
</dbReference>
<accession>A0AAD6S2K0</accession>
<gene>
    <name evidence="1" type="ORF">C8F04DRAFT_1275977</name>
</gene>